<dbReference type="GO" id="GO:0043139">
    <property type="term" value="F:5'-3' DNA helicase activity"/>
    <property type="evidence" value="ECO:0007669"/>
    <property type="project" value="TreeGrafter"/>
</dbReference>
<sequence>MLNVTYQACTELVEFPFKLYFNEPIQSIKELTRSHDLPEPFDSSRLWLIVSSSDSHRAESQPTTFINTTEAAEICSFVEYLRPGGNDLSNLVVICAYGSQHRVLYRQFAMKNICVPCHTVDSFMGQESDIVVISLSRTSRTTKGFYETNL</sequence>
<evidence type="ECO:0000259" key="5">
    <source>
        <dbReference type="Pfam" id="PF13087"/>
    </source>
</evidence>
<dbReference type="AlphaFoldDB" id="A0A915CZ65"/>
<evidence type="ECO:0000256" key="1">
    <source>
        <dbReference type="ARBA" id="ARBA00022741"/>
    </source>
</evidence>
<dbReference type="InterPro" id="IPR050534">
    <property type="entry name" value="Coronavir_polyprotein_1ab"/>
</dbReference>
<keyword evidence="2" id="KW-0378">Hydrolase</keyword>
<dbReference type="PANTHER" id="PTHR43788">
    <property type="entry name" value="DNA2/NAM7 HELICASE FAMILY MEMBER"/>
    <property type="match status" value="1"/>
</dbReference>
<evidence type="ECO:0000256" key="3">
    <source>
        <dbReference type="ARBA" id="ARBA00022806"/>
    </source>
</evidence>
<proteinExistence type="predicted"/>
<keyword evidence="4" id="KW-0067">ATP-binding</keyword>
<accession>A0A915CZ65</accession>
<evidence type="ECO:0000313" key="7">
    <source>
        <dbReference type="WBParaSite" id="jg13809"/>
    </source>
</evidence>
<dbReference type="Pfam" id="PF13087">
    <property type="entry name" value="AAA_12"/>
    <property type="match status" value="1"/>
</dbReference>
<protein>
    <submittedName>
        <fullName evidence="7">DNA2/NAM7 helicase-like C-terminal domain-containing protein</fullName>
    </submittedName>
</protein>
<dbReference type="WBParaSite" id="jg13809">
    <property type="protein sequence ID" value="jg13809"/>
    <property type="gene ID" value="jg13809"/>
</dbReference>
<reference evidence="7" key="1">
    <citation type="submission" date="2022-11" db="UniProtKB">
        <authorList>
            <consortium name="WormBaseParasite"/>
        </authorList>
    </citation>
    <scope>IDENTIFICATION</scope>
</reference>
<keyword evidence="3" id="KW-0347">Helicase</keyword>
<dbReference type="Gene3D" id="3.40.50.300">
    <property type="entry name" value="P-loop containing nucleotide triphosphate hydrolases"/>
    <property type="match status" value="1"/>
</dbReference>
<keyword evidence="6" id="KW-1185">Reference proteome</keyword>
<dbReference type="InterPro" id="IPR041679">
    <property type="entry name" value="DNA2/NAM7-like_C"/>
</dbReference>
<name>A0A915CZ65_9BILA</name>
<evidence type="ECO:0000313" key="6">
    <source>
        <dbReference type="Proteomes" id="UP000887574"/>
    </source>
</evidence>
<dbReference type="Proteomes" id="UP000887574">
    <property type="component" value="Unplaced"/>
</dbReference>
<dbReference type="GO" id="GO:0005524">
    <property type="term" value="F:ATP binding"/>
    <property type="evidence" value="ECO:0007669"/>
    <property type="project" value="UniProtKB-KW"/>
</dbReference>
<organism evidence="6 7">
    <name type="scientific">Ditylenchus dipsaci</name>
    <dbReference type="NCBI Taxonomy" id="166011"/>
    <lineage>
        <taxon>Eukaryota</taxon>
        <taxon>Metazoa</taxon>
        <taxon>Ecdysozoa</taxon>
        <taxon>Nematoda</taxon>
        <taxon>Chromadorea</taxon>
        <taxon>Rhabditida</taxon>
        <taxon>Tylenchina</taxon>
        <taxon>Tylenchomorpha</taxon>
        <taxon>Sphaerularioidea</taxon>
        <taxon>Anguinidae</taxon>
        <taxon>Anguininae</taxon>
        <taxon>Ditylenchus</taxon>
    </lineage>
</organism>
<keyword evidence="1" id="KW-0547">Nucleotide-binding</keyword>
<dbReference type="GO" id="GO:0016787">
    <property type="term" value="F:hydrolase activity"/>
    <property type="evidence" value="ECO:0007669"/>
    <property type="project" value="UniProtKB-KW"/>
</dbReference>
<dbReference type="PANTHER" id="PTHR43788:SF8">
    <property type="entry name" value="DNA-BINDING PROTEIN SMUBP-2"/>
    <property type="match status" value="1"/>
</dbReference>
<dbReference type="InterPro" id="IPR027417">
    <property type="entry name" value="P-loop_NTPase"/>
</dbReference>
<feature type="domain" description="DNA2/NAM7 helicase-like C-terminal" evidence="5">
    <location>
        <begin position="1"/>
        <end position="144"/>
    </location>
</feature>
<evidence type="ECO:0000256" key="2">
    <source>
        <dbReference type="ARBA" id="ARBA00022801"/>
    </source>
</evidence>
<evidence type="ECO:0000256" key="4">
    <source>
        <dbReference type="ARBA" id="ARBA00022840"/>
    </source>
</evidence>